<reference evidence="2 3" key="1">
    <citation type="submission" date="2022-06" db="EMBL/GenBank/DDBJ databases">
        <title>Paraconexibacter antarcticus.</title>
        <authorList>
            <person name="Kim C.S."/>
        </authorList>
    </citation>
    <scope>NUCLEOTIDE SEQUENCE [LARGE SCALE GENOMIC DNA]</scope>
    <source>
        <strain evidence="2 3">02-257</strain>
    </source>
</reference>
<evidence type="ECO:0000259" key="1">
    <source>
        <dbReference type="Pfam" id="PF17338"/>
    </source>
</evidence>
<proteinExistence type="predicted"/>
<dbReference type="Proteomes" id="UP001056035">
    <property type="component" value="Chromosome"/>
</dbReference>
<evidence type="ECO:0000313" key="2">
    <source>
        <dbReference type="EMBL" id="UTI65631.1"/>
    </source>
</evidence>
<sequence>MYPEVIPAQYRRLASVRLALSGPAPRAEWIRAMVTLIGWQCRESGVFRWHDSGDLQSLEHLALIVDVADALPWVRFWMPSREAGVLASWIRANGPLPANLNVRQSAALVDHYPNPDRAGNGRTFSAVSTGGELPAGAWQCPAYTQDGECGDCRACWSPDVPLVVYPLH</sequence>
<keyword evidence="3" id="KW-1185">Reference proteome</keyword>
<evidence type="ECO:0000313" key="3">
    <source>
        <dbReference type="Proteomes" id="UP001056035"/>
    </source>
</evidence>
<gene>
    <name evidence="2" type="ORF">NBH00_05320</name>
</gene>
<name>A0ABY5DUD5_9ACTN</name>
<dbReference type="Pfam" id="PF17338">
    <property type="entry name" value="GP88"/>
    <property type="match status" value="1"/>
</dbReference>
<accession>A0ABY5DUD5</accession>
<dbReference type="EMBL" id="CP098502">
    <property type="protein sequence ID" value="UTI65631.1"/>
    <property type="molecule type" value="Genomic_DNA"/>
</dbReference>
<dbReference type="InterPro" id="IPR020290">
    <property type="entry name" value="Gp88"/>
</dbReference>
<protein>
    <recommendedName>
        <fullName evidence="1">Gene product 88 domain-containing protein</fullName>
    </recommendedName>
</protein>
<organism evidence="2 3">
    <name type="scientific">Paraconexibacter antarcticus</name>
    <dbReference type="NCBI Taxonomy" id="2949664"/>
    <lineage>
        <taxon>Bacteria</taxon>
        <taxon>Bacillati</taxon>
        <taxon>Actinomycetota</taxon>
        <taxon>Thermoleophilia</taxon>
        <taxon>Solirubrobacterales</taxon>
        <taxon>Paraconexibacteraceae</taxon>
        <taxon>Paraconexibacter</taxon>
    </lineage>
</organism>
<feature type="domain" description="Gene product 88" evidence="1">
    <location>
        <begin position="11"/>
        <end position="156"/>
    </location>
</feature>